<accession>A0A8H6L2Z5</accession>
<reference evidence="1 2" key="1">
    <citation type="journal article" date="2020" name="Genomics">
        <title>Complete, high-quality genomes from long-read metagenomic sequencing of two wolf lichen thalli reveals enigmatic genome architecture.</title>
        <authorList>
            <person name="McKenzie S.K."/>
            <person name="Walston R.F."/>
            <person name="Allen J.L."/>
        </authorList>
    </citation>
    <scope>NUCLEOTIDE SEQUENCE [LARGE SCALE GENOMIC DNA]</scope>
    <source>
        <strain evidence="1">WasteWater2</strain>
    </source>
</reference>
<protein>
    <submittedName>
        <fullName evidence="1">Uncharacterized protein</fullName>
    </submittedName>
</protein>
<proteinExistence type="predicted"/>
<dbReference type="InterPro" id="IPR023214">
    <property type="entry name" value="HAD_sf"/>
</dbReference>
<sequence>MARPRPLLLLLDWDGTLTTASTLPLLASVAAPRAPHPALPALSRAYARHLAAHDGAYRPARPERTTVAQELAYLDALRPVEGASVGRVEAAGLFGGVRTGDVDAAAADAVAGRAVGVRAGAAGLLGRVQRGGGRVVVVSVAWSRRFIHGVLSGCVRREAGGEEEVVMGDVEVRANEILADGSGRLDRVFGGADGGIWTAGDKGRVMEGEIAAAVVAGDPSVPRTVYVGDSPTDLACLLKADVGICIRDEVMGEEQTGLRETLERVGVECLHVGAFVDDGAEDDGGRLWWARDFEEVWRSGVMGALPEERSEHRDLPAQESVLW</sequence>
<name>A0A8H6L2Z5_9LECA</name>
<dbReference type="Proteomes" id="UP000578531">
    <property type="component" value="Unassembled WGS sequence"/>
</dbReference>
<dbReference type="InterPro" id="IPR050849">
    <property type="entry name" value="HAD-like_hydrolase_phosphatase"/>
</dbReference>
<dbReference type="AlphaFoldDB" id="A0A8H6L2Z5"/>
<dbReference type="InterPro" id="IPR036412">
    <property type="entry name" value="HAD-like_sf"/>
</dbReference>
<dbReference type="SUPFAM" id="SSF56784">
    <property type="entry name" value="HAD-like"/>
    <property type="match status" value="1"/>
</dbReference>
<dbReference type="PANTHER" id="PTHR28181:SF1">
    <property type="entry name" value="COLD TOLERANCE PROTEIN 1"/>
    <property type="match status" value="1"/>
</dbReference>
<dbReference type="Pfam" id="PF12710">
    <property type="entry name" value="HAD"/>
    <property type="match status" value="1"/>
</dbReference>
<dbReference type="GeneID" id="59289809"/>
<keyword evidence="2" id="KW-1185">Reference proteome</keyword>
<comment type="caution">
    <text evidence="1">The sequence shown here is derived from an EMBL/GenBank/DDBJ whole genome shotgun (WGS) entry which is preliminary data.</text>
</comment>
<gene>
    <name evidence="1" type="ORF">HO173_008153</name>
</gene>
<dbReference type="EMBL" id="JACCJC010000035">
    <property type="protein sequence ID" value="KAF6233596.1"/>
    <property type="molecule type" value="Genomic_DNA"/>
</dbReference>
<dbReference type="RefSeq" id="XP_037163013.1">
    <property type="nucleotide sequence ID" value="XM_037310053.1"/>
</dbReference>
<dbReference type="Gene3D" id="3.40.50.1000">
    <property type="entry name" value="HAD superfamily/HAD-like"/>
    <property type="match status" value="1"/>
</dbReference>
<evidence type="ECO:0000313" key="2">
    <source>
        <dbReference type="Proteomes" id="UP000578531"/>
    </source>
</evidence>
<evidence type="ECO:0000313" key="1">
    <source>
        <dbReference type="EMBL" id="KAF6233596.1"/>
    </source>
</evidence>
<dbReference type="PANTHER" id="PTHR28181">
    <property type="entry name" value="UPF0655 PROTEIN YCR015C"/>
    <property type="match status" value="1"/>
</dbReference>
<organism evidence="1 2">
    <name type="scientific">Letharia columbiana</name>
    <dbReference type="NCBI Taxonomy" id="112416"/>
    <lineage>
        <taxon>Eukaryota</taxon>
        <taxon>Fungi</taxon>
        <taxon>Dikarya</taxon>
        <taxon>Ascomycota</taxon>
        <taxon>Pezizomycotina</taxon>
        <taxon>Lecanoromycetes</taxon>
        <taxon>OSLEUM clade</taxon>
        <taxon>Lecanoromycetidae</taxon>
        <taxon>Lecanorales</taxon>
        <taxon>Lecanorineae</taxon>
        <taxon>Parmeliaceae</taxon>
        <taxon>Letharia</taxon>
    </lineage>
</organism>
<dbReference type="OrthoDB" id="10255128at2759"/>